<proteinExistence type="predicted"/>
<keyword evidence="2" id="KW-0732">Signal</keyword>
<organism evidence="3 4">
    <name type="scientific">Roseateles oligotrophus</name>
    <dbReference type="NCBI Taxonomy" id="1769250"/>
    <lineage>
        <taxon>Bacteria</taxon>
        <taxon>Pseudomonadati</taxon>
        <taxon>Pseudomonadota</taxon>
        <taxon>Betaproteobacteria</taxon>
        <taxon>Burkholderiales</taxon>
        <taxon>Sphaerotilaceae</taxon>
        <taxon>Roseateles</taxon>
    </lineage>
</organism>
<keyword evidence="1" id="KW-0175">Coiled coil</keyword>
<feature type="signal peptide" evidence="2">
    <location>
        <begin position="1"/>
        <end position="22"/>
    </location>
</feature>
<accession>A0A840LE02</accession>
<dbReference type="SUPFAM" id="SSF56935">
    <property type="entry name" value="Porins"/>
    <property type="match status" value="1"/>
</dbReference>
<dbReference type="RefSeq" id="WP_184301964.1">
    <property type="nucleotide sequence ID" value="NZ_JACHLP010000007.1"/>
</dbReference>
<protein>
    <recommendedName>
        <fullName evidence="5">DUF3138 family protein</fullName>
    </recommendedName>
</protein>
<dbReference type="Pfam" id="PF11336">
    <property type="entry name" value="DUF3138"/>
    <property type="match status" value="1"/>
</dbReference>
<reference evidence="3 4" key="1">
    <citation type="submission" date="2020-08" db="EMBL/GenBank/DDBJ databases">
        <title>Functional genomics of gut bacteria from endangered species of beetles.</title>
        <authorList>
            <person name="Carlos-Shanley C."/>
        </authorList>
    </citation>
    <scope>NUCLEOTIDE SEQUENCE [LARGE SCALE GENOMIC DNA]</scope>
    <source>
        <strain evidence="3 4">S00239</strain>
    </source>
</reference>
<dbReference type="Proteomes" id="UP000562027">
    <property type="component" value="Unassembled WGS sequence"/>
</dbReference>
<evidence type="ECO:0000256" key="1">
    <source>
        <dbReference type="SAM" id="Coils"/>
    </source>
</evidence>
<sequence length="465" mass="50475">MKNALAALPLALALAYGPPVLAQSNEELLKELRALRDRVTQLEEKLKAAEAKPAATPQWGMSQQQVQDFNRIAVKTEALEDAVEFQGLKQLKISGYADPSFIYNKAQNRAGVQFLNRVSDDGYNYDNGYMGVASLDFQKEMDGGTKWRLTLMPNRGAGSISDSGGFSLVHEASVSIPLGDLQTRFIAGQIPDWSGYEYVQPTTTKLVTRGLLLDFTEPSAYTAAGFDITRGKWQMKAVLGNMNSTRTPQGSRSPMLAYRVDYAKGEFNGFGFAGVHGKVANFTGNVLDGNGNVINQPNSHLDLFEVDGYFIRGDFTAQGQIGFGRQKNAAISTAEDGSLQDAQWWGISGLLAYKFIPRWEAVARADYIDNHKNGGGLLGYSSADGRNGLGPDPALNCGAGYSADCARGAKRWALALGLNYLFNSNTTIKAEYRLDQADLPVFFDVSSGGYTKTNHLLGTSVVVSF</sequence>
<keyword evidence="4" id="KW-1185">Reference proteome</keyword>
<evidence type="ECO:0000256" key="2">
    <source>
        <dbReference type="SAM" id="SignalP"/>
    </source>
</evidence>
<evidence type="ECO:0000313" key="3">
    <source>
        <dbReference type="EMBL" id="MBB4844862.1"/>
    </source>
</evidence>
<gene>
    <name evidence="3" type="ORF">HNP55_003408</name>
</gene>
<dbReference type="AlphaFoldDB" id="A0A840LE02"/>
<evidence type="ECO:0000313" key="4">
    <source>
        <dbReference type="Proteomes" id="UP000562027"/>
    </source>
</evidence>
<comment type="caution">
    <text evidence="3">The sequence shown here is derived from an EMBL/GenBank/DDBJ whole genome shotgun (WGS) entry which is preliminary data.</text>
</comment>
<name>A0A840LE02_9BURK</name>
<feature type="chain" id="PRO_5032916627" description="DUF3138 family protein" evidence="2">
    <location>
        <begin position="23"/>
        <end position="465"/>
    </location>
</feature>
<evidence type="ECO:0008006" key="5">
    <source>
        <dbReference type="Google" id="ProtNLM"/>
    </source>
</evidence>
<dbReference type="EMBL" id="JACHLP010000007">
    <property type="protein sequence ID" value="MBB4844862.1"/>
    <property type="molecule type" value="Genomic_DNA"/>
</dbReference>
<dbReference type="InterPro" id="IPR021485">
    <property type="entry name" value="DUF3138"/>
</dbReference>
<feature type="coiled-coil region" evidence="1">
    <location>
        <begin position="25"/>
        <end position="52"/>
    </location>
</feature>